<dbReference type="InterPro" id="IPR023635">
    <property type="entry name" value="Peptide_deformylase"/>
</dbReference>
<evidence type="ECO:0000313" key="3">
    <source>
        <dbReference type="EMBL" id="ARJ55758.1"/>
    </source>
</evidence>
<dbReference type="OrthoDB" id="9804313at2"/>
<dbReference type="Pfam" id="PF01327">
    <property type="entry name" value="Pep_deformylase"/>
    <property type="match status" value="1"/>
</dbReference>
<evidence type="ECO:0000313" key="4">
    <source>
        <dbReference type="Proteomes" id="UP000192902"/>
    </source>
</evidence>
<dbReference type="STRING" id="1121267.CCUN_0090"/>
<dbReference type="NCBIfam" id="NF001159">
    <property type="entry name" value="PRK00150.1-3"/>
    <property type="match status" value="1"/>
</dbReference>
<evidence type="ECO:0000256" key="2">
    <source>
        <dbReference type="HAMAP-Rule" id="MF_00163"/>
    </source>
</evidence>
<dbReference type="GO" id="GO:0042586">
    <property type="term" value="F:peptide deformylase activity"/>
    <property type="evidence" value="ECO:0007669"/>
    <property type="project" value="UniProtKB-UniRule"/>
</dbReference>
<sequence length="178" mass="20988">MVRKIITYPNKRLFLKSKIVENFDEELHTLLDDMYETMITNNGVGLAAIQVDIPLRIFLVNLLDEESKEQKKEDLLEIINPQIIPLDEEKIICTEGCLSVPDFFEEVERLEHILLKYQDRFGAFKELEAKGFLAVAIQHENDHLNGHLFIEKISFLKRQKFDKEFKKQKKLKKLNEKT</sequence>
<dbReference type="SUPFAM" id="SSF56420">
    <property type="entry name" value="Peptide deformylase"/>
    <property type="match status" value="1"/>
</dbReference>
<feature type="active site" evidence="2">
    <location>
        <position position="140"/>
    </location>
</feature>
<dbReference type="PRINTS" id="PR01576">
    <property type="entry name" value="PDEFORMYLASE"/>
</dbReference>
<keyword evidence="2 3" id="KW-0378">Hydrolase</keyword>
<name>A0A1W6BUJ9_9BACT</name>
<protein>
    <recommendedName>
        <fullName evidence="2">Peptide deformylase</fullName>
        <shortName evidence="2">PDF</shortName>
        <ecNumber evidence="2">3.5.1.88</ecNumber>
    </recommendedName>
    <alternativeName>
        <fullName evidence="2">Polypeptide deformylase</fullName>
    </alternativeName>
</protein>
<dbReference type="HAMAP" id="MF_00163">
    <property type="entry name" value="Pep_deformylase"/>
    <property type="match status" value="1"/>
</dbReference>
<dbReference type="KEGG" id="ccun:CCUN_0090"/>
<proteinExistence type="inferred from homology"/>
<organism evidence="3 4">
    <name type="scientific">Campylobacter cuniculorum DSM 23162 = LMG 24588</name>
    <dbReference type="NCBI Taxonomy" id="1121267"/>
    <lineage>
        <taxon>Bacteria</taxon>
        <taxon>Pseudomonadati</taxon>
        <taxon>Campylobacterota</taxon>
        <taxon>Epsilonproteobacteria</taxon>
        <taxon>Campylobacterales</taxon>
        <taxon>Campylobacteraceae</taxon>
        <taxon>Campylobacter</taxon>
    </lineage>
</organism>
<dbReference type="EC" id="3.5.1.88" evidence="2"/>
<feature type="binding site" evidence="2">
    <location>
        <position position="97"/>
    </location>
    <ligand>
        <name>Fe cation</name>
        <dbReference type="ChEBI" id="CHEBI:24875"/>
    </ligand>
</feature>
<keyword evidence="2" id="KW-0479">Metal-binding</keyword>
<dbReference type="AlphaFoldDB" id="A0A1W6BUJ9"/>
<dbReference type="GO" id="GO:0046872">
    <property type="term" value="F:metal ion binding"/>
    <property type="evidence" value="ECO:0007669"/>
    <property type="project" value="UniProtKB-KW"/>
</dbReference>
<dbReference type="PIRSF" id="PIRSF004749">
    <property type="entry name" value="Pep_def"/>
    <property type="match status" value="1"/>
</dbReference>
<reference evidence="3 4" key="1">
    <citation type="submission" date="2017-04" db="EMBL/GenBank/DDBJ databases">
        <title>Complete genome sequence of the Campylobacter cuniculorum type strain LMG24588.</title>
        <authorList>
            <person name="Miller W.G."/>
            <person name="Yee E."/>
            <person name="Revez J."/>
            <person name="Bono J.L."/>
            <person name="Rossi M."/>
        </authorList>
    </citation>
    <scope>NUCLEOTIDE SEQUENCE [LARGE SCALE GENOMIC DNA]</scope>
    <source>
        <strain evidence="3 4">LMG 24588</strain>
    </source>
</reference>
<dbReference type="InterPro" id="IPR036821">
    <property type="entry name" value="Peptide_deformylase_sf"/>
</dbReference>
<feature type="binding site" evidence="2">
    <location>
        <position position="143"/>
    </location>
    <ligand>
        <name>Fe cation</name>
        <dbReference type="ChEBI" id="CHEBI:24875"/>
    </ligand>
</feature>
<dbReference type="Proteomes" id="UP000192902">
    <property type="component" value="Chromosome"/>
</dbReference>
<gene>
    <name evidence="2 3" type="primary">def</name>
    <name evidence="3" type="ORF">CCUN_0090</name>
</gene>
<comment type="catalytic activity">
    <reaction evidence="2">
        <text>N-terminal N-formyl-L-methionyl-[peptide] + H2O = N-terminal L-methionyl-[peptide] + formate</text>
        <dbReference type="Rhea" id="RHEA:24420"/>
        <dbReference type="Rhea" id="RHEA-COMP:10639"/>
        <dbReference type="Rhea" id="RHEA-COMP:10640"/>
        <dbReference type="ChEBI" id="CHEBI:15377"/>
        <dbReference type="ChEBI" id="CHEBI:15740"/>
        <dbReference type="ChEBI" id="CHEBI:49298"/>
        <dbReference type="ChEBI" id="CHEBI:64731"/>
        <dbReference type="EC" id="3.5.1.88"/>
    </reaction>
</comment>
<accession>A0A1W6BUJ9</accession>
<keyword evidence="2" id="KW-0408">Iron</keyword>
<dbReference type="Gene3D" id="3.90.45.10">
    <property type="entry name" value="Peptide deformylase"/>
    <property type="match status" value="1"/>
</dbReference>
<comment type="cofactor">
    <cofactor evidence="2">
        <name>Fe(2+)</name>
        <dbReference type="ChEBI" id="CHEBI:29033"/>
    </cofactor>
    <text evidence="2">Binds 1 Fe(2+) ion.</text>
</comment>
<comment type="function">
    <text evidence="2">Removes the formyl group from the N-terminal Met of newly synthesized proteins. Requires at least a dipeptide for an efficient rate of reaction. N-terminal L-methionine is a prerequisite for activity but the enzyme has broad specificity at other positions.</text>
</comment>
<dbReference type="PANTHER" id="PTHR10458">
    <property type="entry name" value="PEPTIDE DEFORMYLASE"/>
    <property type="match status" value="1"/>
</dbReference>
<keyword evidence="2" id="KW-0648">Protein biosynthesis</keyword>
<dbReference type="RefSeq" id="WP_027304992.1">
    <property type="nucleotide sequence ID" value="NZ_CP020867.1"/>
</dbReference>
<dbReference type="EMBL" id="CP020867">
    <property type="protein sequence ID" value="ARJ55758.1"/>
    <property type="molecule type" value="Genomic_DNA"/>
</dbReference>
<dbReference type="PANTHER" id="PTHR10458:SF22">
    <property type="entry name" value="PEPTIDE DEFORMYLASE"/>
    <property type="match status" value="1"/>
</dbReference>
<feature type="binding site" evidence="2">
    <location>
        <position position="139"/>
    </location>
    <ligand>
        <name>Fe cation</name>
        <dbReference type="ChEBI" id="CHEBI:24875"/>
    </ligand>
</feature>
<dbReference type="GO" id="GO:0006412">
    <property type="term" value="P:translation"/>
    <property type="evidence" value="ECO:0007669"/>
    <property type="project" value="UniProtKB-UniRule"/>
</dbReference>
<evidence type="ECO:0000256" key="1">
    <source>
        <dbReference type="ARBA" id="ARBA00010759"/>
    </source>
</evidence>
<dbReference type="CDD" id="cd00487">
    <property type="entry name" value="Pep_deformylase"/>
    <property type="match status" value="1"/>
</dbReference>
<dbReference type="NCBIfam" id="TIGR00079">
    <property type="entry name" value="pept_deformyl"/>
    <property type="match status" value="1"/>
</dbReference>
<dbReference type="eggNOG" id="COG0242">
    <property type="taxonomic scope" value="Bacteria"/>
</dbReference>
<comment type="similarity">
    <text evidence="1 2">Belongs to the polypeptide deformylase family.</text>
</comment>